<feature type="coiled-coil region" evidence="1">
    <location>
        <begin position="1"/>
        <end position="64"/>
    </location>
</feature>
<reference evidence="3" key="1">
    <citation type="submission" date="2016-10" db="EMBL/GenBank/DDBJ databases">
        <authorList>
            <person name="Varghese N."/>
            <person name="Submissions S."/>
        </authorList>
    </citation>
    <scope>NUCLEOTIDE SEQUENCE [LARGE SCALE GENOMIC DNA]</scope>
    <source>
        <strain evidence="3">DSM 100420</strain>
    </source>
</reference>
<dbReference type="AlphaFoldDB" id="A0A1H3UC73"/>
<evidence type="ECO:0000313" key="2">
    <source>
        <dbReference type="EMBL" id="SDZ60040.1"/>
    </source>
</evidence>
<evidence type="ECO:0008006" key="4">
    <source>
        <dbReference type="Google" id="ProtNLM"/>
    </source>
</evidence>
<dbReference type="SUPFAM" id="SSF58113">
    <property type="entry name" value="Apolipoprotein A-I"/>
    <property type="match status" value="1"/>
</dbReference>
<organism evidence="2 3">
    <name type="scientific">Jannaschia faecimaris</name>
    <dbReference type="NCBI Taxonomy" id="1244108"/>
    <lineage>
        <taxon>Bacteria</taxon>
        <taxon>Pseudomonadati</taxon>
        <taxon>Pseudomonadota</taxon>
        <taxon>Alphaproteobacteria</taxon>
        <taxon>Rhodobacterales</taxon>
        <taxon>Roseobacteraceae</taxon>
        <taxon>Jannaschia</taxon>
    </lineage>
</organism>
<dbReference type="Proteomes" id="UP000198914">
    <property type="component" value="Unassembled WGS sequence"/>
</dbReference>
<dbReference type="RefSeq" id="WP_092647887.1">
    <property type="nucleotide sequence ID" value="NZ_FNPX01000029.1"/>
</dbReference>
<proteinExistence type="predicted"/>
<dbReference type="OrthoDB" id="9813316at2"/>
<keyword evidence="1" id="KW-0175">Coiled coil</keyword>
<sequence length="95" mass="10974">MDNKNAYAEKLQEQLDQWRAEIDKLQATAKQASADTRAKYQKEVDELRSRQKEAEKMLGELGKTQEKAWDDLKVGFEKAWADLGKAVRRAADRFS</sequence>
<keyword evidence="3" id="KW-1185">Reference proteome</keyword>
<accession>A0A1H3UC73</accession>
<evidence type="ECO:0000313" key="3">
    <source>
        <dbReference type="Proteomes" id="UP000198914"/>
    </source>
</evidence>
<name>A0A1H3UC73_9RHOB</name>
<gene>
    <name evidence="2" type="ORF">SAMN05444004_12910</name>
</gene>
<protein>
    <recommendedName>
        <fullName evidence="4">Coiled coil domain-containing protein</fullName>
    </recommendedName>
</protein>
<dbReference type="EMBL" id="FNPX01000029">
    <property type="protein sequence ID" value="SDZ60040.1"/>
    <property type="molecule type" value="Genomic_DNA"/>
</dbReference>
<dbReference type="STRING" id="1244108.SAMN05444004_12910"/>
<evidence type="ECO:0000256" key="1">
    <source>
        <dbReference type="SAM" id="Coils"/>
    </source>
</evidence>